<dbReference type="EMBL" id="JBHSRS010000083">
    <property type="protein sequence ID" value="MFC6283483.1"/>
    <property type="molecule type" value="Genomic_DNA"/>
</dbReference>
<comment type="caution">
    <text evidence="1">The sequence shown here is derived from an EMBL/GenBank/DDBJ whole genome shotgun (WGS) entry which is preliminary data.</text>
</comment>
<reference evidence="2" key="1">
    <citation type="journal article" date="2019" name="Int. J. Syst. Evol. Microbiol.">
        <title>The Global Catalogue of Microorganisms (GCM) 10K type strain sequencing project: providing services to taxonomists for standard genome sequencing and annotation.</title>
        <authorList>
            <consortium name="The Broad Institute Genomics Platform"/>
            <consortium name="The Broad Institute Genome Sequencing Center for Infectious Disease"/>
            <person name="Wu L."/>
            <person name="Ma J."/>
        </authorList>
    </citation>
    <scope>NUCLEOTIDE SEQUENCE [LARGE SCALE GENOMIC DNA]</scope>
    <source>
        <strain evidence="2">CCUG 39402</strain>
    </source>
</reference>
<protein>
    <recommendedName>
        <fullName evidence="3">DUF2786 domain-containing protein</fullName>
    </recommendedName>
</protein>
<dbReference type="Proteomes" id="UP001596270">
    <property type="component" value="Unassembled WGS sequence"/>
</dbReference>
<name>A0ABW1U2Q6_9BURK</name>
<keyword evidence="2" id="KW-1185">Reference proteome</keyword>
<evidence type="ECO:0008006" key="3">
    <source>
        <dbReference type="Google" id="ProtNLM"/>
    </source>
</evidence>
<dbReference type="RefSeq" id="WP_377414405.1">
    <property type="nucleotide sequence ID" value="NZ_JBHSRS010000083.1"/>
</dbReference>
<evidence type="ECO:0000313" key="2">
    <source>
        <dbReference type="Proteomes" id="UP001596270"/>
    </source>
</evidence>
<accession>A0ABW1U2Q6</accession>
<sequence length="118" mass="13132">MRKPENMSREKVRAMKRAIVAFERPEPSCEEESAARACAAALLDRSIEYGHARLAVLRLAVAARIGADISAAHWDYCFSVTADCNDPGLQQVFSKALSQAKGVRQDLLPKQAQPRRRH</sequence>
<organism evidence="1 2">
    <name type="scientific">Polaromonas aquatica</name>
    <dbReference type="NCBI Taxonomy" id="332657"/>
    <lineage>
        <taxon>Bacteria</taxon>
        <taxon>Pseudomonadati</taxon>
        <taxon>Pseudomonadota</taxon>
        <taxon>Betaproteobacteria</taxon>
        <taxon>Burkholderiales</taxon>
        <taxon>Comamonadaceae</taxon>
        <taxon>Polaromonas</taxon>
    </lineage>
</organism>
<gene>
    <name evidence="1" type="ORF">ACFQND_19825</name>
</gene>
<proteinExistence type="predicted"/>
<evidence type="ECO:0000313" key="1">
    <source>
        <dbReference type="EMBL" id="MFC6283483.1"/>
    </source>
</evidence>